<dbReference type="PROSITE" id="PS52004">
    <property type="entry name" value="KS3_2"/>
    <property type="match status" value="1"/>
</dbReference>
<dbReference type="InterPro" id="IPR020841">
    <property type="entry name" value="PKS_Beta-ketoAc_synthase_dom"/>
</dbReference>
<comment type="similarity">
    <text evidence="1 3">Belongs to the thiolase-like superfamily. Beta-ketoacyl-ACP synthases family.</text>
</comment>
<dbReference type="InterPro" id="IPR014031">
    <property type="entry name" value="Ketoacyl_synth_C"/>
</dbReference>
<dbReference type="RefSeq" id="WP_377789917.1">
    <property type="nucleotide sequence ID" value="NZ_JBHLYQ010000093.1"/>
</dbReference>
<proteinExistence type="inferred from homology"/>
<keyword evidence="6" id="KW-1185">Reference proteome</keyword>
<organism evidence="5 6">
    <name type="scientific">Aciditerrimonas ferrireducens</name>
    <dbReference type="NCBI Taxonomy" id="667306"/>
    <lineage>
        <taxon>Bacteria</taxon>
        <taxon>Bacillati</taxon>
        <taxon>Actinomycetota</taxon>
        <taxon>Acidimicrobiia</taxon>
        <taxon>Acidimicrobiales</taxon>
        <taxon>Acidimicrobiaceae</taxon>
        <taxon>Aciditerrimonas</taxon>
    </lineage>
</organism>
<dbReference type="PANTHER" id="PTHR11712">
    <property type="entry name" value="POLYKETIDE SYNTHASE-RELATED"/>
    <property type="match status" value="1"/>
</dbReference>
<feature type="domain" description="Ketosynthase family 3 (KS3)" evidence="4">
    <location>
        <begin position="15"/>
        <end position="424"/>
    </location>
</feature>
<dbReference type="Proteomes" id="UP001589788">
    <property type="component" value="Unassembled WGS sequence"/>
</dbReference>
<dbReference type="InterPro" id="IPR016039">
    <property type="entry name" value="Thiolase-like"/>
</dbReference>
<evidence type="ECO:0000259" key="4">
    <source>
        <dbReference type="PROSITE" id="PS52004"/>
    </source>
</evidence>
<dbReference type="NCBIfam" id="NF005589">
    <property type="entry name" value="PRK07314.1"/>
    <property type="match status" value="1"/>
</dbReference>
<dbReference type="InterPro" id="IPR014030">
    <property type="entry name" value="Ketoacyl_synth_N"/>
</dbReference>
<evidence type="ECO:0000256" key="1">
    <source>
        <dbReference type="ARBA" id="ARBA00008467"/>
    </source>
</evidence>
<name>A0ABV6C3W9_9ACTN</name>
<evidence type="ECO:0000256" key="3">
    <source>
        <dbReference type="RuleBase" id="RU003694"/>
    </source>
</evidence>
<comment type="caution">
    <text evidence="5">The sequence shown here is derived from an EMBL/GenBank/DDBJ whole genome shotgun (WGS) entry which is preliminary data.</text>
</comment>
<keyword evidence="2 3" id="KW-0808">Transferase</keyword>
<reference evidence="5 6" key="1">
    <citation type="submission" date="2024-09" db="EMBL/GenBank/DDBJ databases">
        <authorList>
            <person name="Sun Q."/>
            <person name="Mori K."/>
        </authorList>
    </citation>
    <scope>NUCLEOTIDE SEQUENCE [LARGE SCALE GENOMIC DNA]</scope>
    <source>
        <strain evidence="5 6">JCM 15389</strain>
    </source>
</reference>
<accession>A0ABV6C3W9</accession>
<evidence type="ECO:0000313" key="6">
    <source>
        <dbReference type="Proteomes" id="UP001589788"/>
    </source>
</evidence>
<dbReference type="InterPro" id="IPR000794">
    <property type="entry name" value="Beta-ketoacyl_synthase"/>
</dbReference>
<dbReference type="SMART" id="SM00825">
    <property type="entry name" value="PKS_KS"/>
    <property type="match status" value="1"/>
</dbReference>
<dbReference type="EMBL" id="JBHLYQ010000093">
    <property type="protein sequence ID" value="MFC0082358.1"/>
    <property type="molecule type" value="Genomic_DNA"/>
</dbReference>
<sequence length="426" mass="43270">MGGRGPVSGAERAGPGAVVLTGLGALTPLGLDVASTWSGLLEGRSGVGPISAFDPTGLTTRIAAEVRGFDPASVLDPKRLRRTSRAAQLAVAAAREAVADAGLDLAAVDRERVGVVLNSAVAGFDTVERAVRQLLGAAEGRVGPYMVSSSITNMAACEVAIDLDLHGPVLASALACASGAYAFLEAARFLASGEADVVLCGGTDAGITRAMFEGLTVMGALSTRNDDPEGASRPFDVGRDGFVFGEGAVVAVLERLEHARARGAEPYCQVAGGALTADAFHPSAPEPSGRYAASAIERALQRSGVHPEELDLVVAHGTGTQANDRTEAQALHRALGEAAQQPLVSAPKGALGHLIGAAGALGVLVCALGIRQGVVPPTRNLEEPDPACLPLRHVAGQAKQARVRAAITNAFGFGGQNCTVVLRALP</sequence>
<dbReference type="Pfam" id="PF02801">
    <property type="entry name" value="Ketoacyl-synt_C"/>
    <property type="match status" value="1"/>
</dbReference>
<dbReference type="Pfam" id="PF00109">
    <property type="entry name" value="ketoacyl-synt"/>
    <property type="match status" value="1"/>
</dbReference>
<dbReference type="Gene3D" id="3.40.47.10">
    <property type="match status" value="1"/>
</dbReference>
<protein>
    <submittedName>
        <fullName evidence="5">Beta-ketoacyl-[acyl-carrier-protein] synthase family protein</fullName>
    </submittedName>
</protein>
<dbReference type="SUPFAM" id="SSF53901">
    <property type="entry name" value="Thiolase-like"/>
    <property type="match status" value="2"/>
</dbReference>
<dbReference type="PANTHER" id="PTHR11712:SF336">
    <property type="entry name" value="3-OXOACYL-[ACYL-CARRIER-PROTEIN] SYNTHASE, MITOCHONDRIAL"/>
    <property type="match status" value="1"/>
</dbReference>
<evidence type="ECO:0000313" key="5">
    <source>
        <dbReference type="EMBL" id="MFC0082358.1"/>
    </source>
</evidence>
<dbReference type="CDD" id="cd00834">
    <property type="entry name" value="KAS_I_II"/>
    <property type="match status" value="1"/>
</dbReference>
<evidence type="ECO:0000256" key="2">
    <source>
        <dbReference type="ARBA" id="ARBA00022679"/>
    </source>
</evidence>
<gene>
    <name evidence="5" type="ORF">ACFFRE_09405</name>
</gene>